<protein>
    <recommendedName>
        <fullName evidence="3">DDE Tnp4 domain-containing protein</fullName>
    </recommendedName>
</protein>
<evidence type="ECO:0000259" key="3">
    <source>
        <dbReference type="Pfam" id="PF13359"/>
    </source>
</evidence>
<dbReference type="HOGENOM" id="CLU_018552_9_0_1"/>
<evidence type="ECO:0000313" key="5">
    <source>
        <dbReference type="Proteomes" id="UP000054018"/>
    </source>
</evidence>
<accession>A0A0C9ZRB4</accession>
<reference evidence="5" key="2">
    <citation type="submission" date="2015-01" db="EMBL/GenBank/DDBJ databases">
        <title>Evolutionary Origins and Diversification of the Mycorrhizal Mutualists.</title>
        <authorList>
            <consortium name="DOE Joint Genome Institute"/>
            <consortium name="Mycorrhizal Genomics Consortium"/>
            <person name="Kohler A."/>
            <person name="Kuo A."/>
            <person name="Nagy L.G."/>
            <person name="Floudas D."/>
            <person name="Copeland A."/>
            <person name="Barry K.W."/>
            <person name="Cichocki N."/>
            <person name="Veneault-Fourrey C."/>
            <person name="LaButti K."/>
            <person name="Lindquist E.A."/>
            <person name="Lipzen A."/>
            <person name="Lundell T."/>
            <person name="Morin E."/>
            <person name="Murat C."/>
            <person name="Riley R."/>
            <person name="Ohm R."/>
            <person name="Sun H."/>
            <person name="Tunlid A."/>
            <person name="Henrissat B."/>
            <person name="Grigoriev I.V."/>
            <person name="Hibbett D.S."/>
            <person name="Martin F."/>
        </authorList>
    </citation>
    <scope>NUCLEOTIDE SEQUENCE [LARGE SCALE GENOMIC DNA]</scope>
    <source>
        <strain evidence="5">441</strain>
    </source>
</reference>
<dbReference type="Pfam" id="PF13359">
    <property type="entry name" value="DDE_Tnp_4"/>
    <property type="match status" value="1"/>
</dbReference>
<dbReference type="Proteomes" id="UP000054018">
    <property type="component" value="Unassembled WGS sequence"/>
</dbReference>
<sequence length="167" mass="19200">MIVDYSLGQPGSVHNAYAFQGTQVFQDPTNILPPCHWIWADSAYPSKMWCAVLFKRPHGGGLMHRQNIYNHYISKICIRVEHAFSVLKGQFQSLHKLQLKVAKDKDLHVTIHWIMCCMILHNMIIQFESNQSDDLDRSMNWAIREAKGWDQGVHDEIGEEGVGMHGQ</sequence>
<comment type="cofactor">
    <cofactor evidence="1">
        <name>a divalent metal cation</name>
        <dbReference type="ChEBI" id="CHEBI:60240"/>
    </cofactor>
</comment>
<dbReference type="AlphaFoldDB" id="A0A0C9ZRB4"/>
<dbReference type="GO" id="GO:0046872">
    <property type="term" value="F:metal ion binding"/>
    <property type="evidence" value="ECO:0007669"/>
    <property type="project" value="UniProtKB-KW"/>
</dbReference>
<evidence type="ECO:0000256" key="1">
    <source>
        <dbReference type="ARBA" id="ARBA00001968"/>
    </source>
</evidence>
<organism evidence="4 5">
    <name type="scientific">Pisolithus microcarpus 441</name>
    <dbReference type="NCBI Taxonomy" id="765257"/>
    <lineage>
        <taxon>Eukaryota</taxon>
        <taxon>Fungi</taxon>
        <taxon>Dikarya</taxon>
        <taxon>Basidiomycota</taxon>
        <taxon>Agaricomycotina</taxon>
        <taxon>Agaricomycetes</taxon>
        <taxon>Agaricomycetidae</taxon>
        <taxon>Boletales</taxon>
        <taxon>Sclerodermatineae</taxon>
        <taxon>Pisolithaceae</taxon>
        <taxon>Pisolithus</taxon>
    </lineage>
</organism>
<name>A0A0C9ZRB4_9AGAM</name>
<evidence type="ECO:0000313" key="4">
    <source>
        <dbReference type="EMBL" id="KIK22273.1"/>
    </source>
</evidence>
<dbReference type="OrthoDB" id="2408877at2759"/>
<evidence type="ECO:0000256" key="2">
    <source>
        <dbReference type="ARBA" id="ARBA00022723"/>
    </source>
</evidence>
<dbReference type="EMBL" id="KN833741">
    <property type="protein sequence ID" value="KIK22273.1"/>
    <property type="molecule type" value="Genomic_DNA"/>
</dbReference>
<keyword evidence="2" id="KW-0479">Metal-binding</keyword>
<keyword evidence="5" id="KW-1185">Reference proteome</keyword>
<dbReference type="InterPro" id="IPR027806">
    <property type="entry name" value="HARBI1_dom"/>
</dbReference>
<proteinExistence type="predicted"/>
<reference evidence="4 5" key="1">
    <citation type="submission" date="2014-04" db="EMBL/GenBank/DDBJ databases">
        <authorList>
            <consortium name="DOE Joint Genome Institute"/>
            <person name="Kuo A."/>
            <person name="Kohler A."/>
            <person name="Costa M.D."/>
            <person name="Nagy L.G."/>
            <person name="Floudas D."/>
            <person name="Copeland A."/>
            <person name="Barry K.W."/>
            <person name="Cichocki N."/>
            <person name="Veneault-Fourrey C."/>
            <person name="LaButti K."/>
            <person name="Lindquist E.A."/>
            <person name="Lipzen A."/>
            <person name="Lundell T."/>
            <person name="Morin E."/>
            <person name="Murat C."/>
            <person name="Sun H."/>
            <person name="Tunlid A."/>
            <person name="Henrissat B."/>
            <person name="Grigoriev I.V."/>
            <person name="Hibbett D.S."/>
            <person name="Martin F."/>
            <person name="Nordberg H.P."/>
            <person name="Cantor M.N."/>
            <person name="Hua S.X."/>
        </authorList>
    </citation>
    <scope>NUCLEOTIDE SEQUENCE [LARGE SCALE GENOMIC DNA]</scope>
    <source>
        <strain evidence="4 5">441</strain>
    </source>
</reference>
<gene>
    <name evidence="4" type="ORF">PISMIDRAFT_102807</name>
</gene>
<feature type="domain" description="DDE Tnp4" evidence="3">
    <location>
        <begin position="2"/>
        <end position="122"/>
    </location>
</feature>